<dbReference type="AlphaFoldDB" id="A0A9X9N6N6"/>
<evidence type="ECO:0000313" key="1">
    <source>
        <dbReference type="EMBL" id="UTG75409.1"/>
    </source>
</evidence>
<dbReference type="EMBL" id="CP073118">
    <property type="protein sequence ID" value="UTG75409.1"/>
    <property type="molecule type" value="Genomic_DNA"/>
</dbReference>
<protein>
    <recommendedName>
        <fullName evidence="3">RHS repeat protein</fullName>
    </recommendedName>
</protein>
<reference evidence="1" key="1">
    <citation type="submission" date="2021-04" db="EMBL/GenBank/DDBJ databases">
        <title>Characterizing Neisseria spp. as novel respiratory pathobionts in bronchiectasis.</title>
        <authorList>
            <person name="Li L."/>
            <person name="Mac Aogain M."/>
            <person name="Xu T."/>
            <person name="Jaggi T.K."/>
            <person name="Chan L.Y."/>
            <person name="Keir H.R."/>
            <person name="Dicker A.J."/>
            <person name="Qu J."/>
            <person name="Liu Y."/>
            <person name="Chen H.S."/>
            <person name="Koh M.S."/>
            <person name="Ong T.H."/>
            <person name="Lim A.Y.H."/>
            <person name="Abisheganaden J."/>
            <person name="Low T.B."/>
            <person name="Oliver B.G."/>
            <person name="Tan N.S."/>
            <person name="Fang M."/>
            <person name="Chalmers J.D."/>
            <person name="Chotirmall S.H."/>
        </authorList>
    </citation>
    <scope>NUCLEOTIDE SEQUENCE</scope>
    <source>
        <strain evidence="1">CG0073</strain>
    </source>
</reference>
<evidence type="ECO:0000313" key="2">
    <source>
        <dbReference type="Proteomes" id="UP001057336"/>
    </source>
</evidence>
<evidence type="ECO:0008006" key="3">
    <source>
        <dbReference type="Google" id="ProtNLM"/>
    </source>
</evidence>
<gene>
    <name evidence="1" type="ORF">KCG53_09690</name>
</gene>
<organism evidence="1 2">
    <name type="scientific">Neisseria subflava</name>
    <dbReference type="NCBI Taxonomy" id="28449"/>
    <lineage>
        <taxon>Bacteria</taxon>
        <taxon>Pseudomonadati</taxon>
        <taxon>Pseudomonadota</taxon>
        <taxon>Betaproteobacteria</taxon>
        <taxon>Neisseriales</taxon>
        <taxon>Neisseriaceae</taxon>
        <taxon>Neisseria</taxon>
    </lineage>
</organism>
<sequence length="93" mass="10914">MLKDSHLEGREILSTHYRYDKLNRLIQAHNAHSELRFGYDHNRLVKEQLIHLDEPLRPVSAVHNPKMSLHRLPNTVTTYWATASKPSCLQVKF</sequence>
<name>A0A9X9N6N6_NEISU</name>
<proteinExistence type="predicted"/>
<dbReference type="Proteomes" id="UP001057336">
    <property type="component" value="Chromosome"/>
</dbReference>
<accession>A0A9X9N6N6</accession>